<dbReference type="Pfam" id="PF04198">
    <property type="entry name" value="Sugar-bind"/>
    <property type="match status" value="1"/>
</dbReference>
<evidence type="ECO:0000313" key="7">
    <source>
        <dbReference type="Proteomes" id="UP001165667"/>
    </source>
</evidence>
<gene>
    <name evidence="6" type="ORF">M8523_09955</name>
</gene>
<keyword evidence="3" id="KW-0238">DNA-binding</keyword>
<evidence type="ECO:0000256" key="3">
    <source>
        <dbReference type="ARBA" id="ARBA00023125"/>
    </source>
</evidence>
<dbReference type="InterPro" id="IPR036388">
    <property type="entry name" value="WH-like_DNA-bd_sf"/>
</dbReference>
<dbReference type="GO" id="GO:0003677">
    <property type="term" value="F:DNA binding"/>
    <property type="evidence" value="ECO:0007669"/>
    <property type="project" value="UniProtKB-KW"/>
</dbReference>
<dbReference type="Gene3D" id="1.10.10.10">
    <property type="entry name" value="Winged helix-like DNA-binding domain superfamily/Winged helix DNA-binding domain"/>
    <property type="match status" value="1"/>
</dbReference>
<accession>A0AA42CMH4</accession>
<dbReference type="PANTHER" id="PTHR34294">
    <property type="entry name" value="TRANSCRIPTIONAL REGULATOR-RELATED"/>
    <property type="match status" value="1"/>
</dbReference>
<reference evidence="6" key="1">
    <citation type="submission" date="2022-05" db="EMBL/GenBank/DDBJ databases">
        <authorList>
            <person name="Pankratov T."/>
        </authorList>
    </citation>
    <scope>NUCLEOTIDE SEQUENCE</scope>
    <source>
        <strain evidence="6">BP6-180914</strain>
    </source>
</reference>
<dbReference type="RefSeq" id="WP_282584711.1">
    <property type="nucleotide sequence ID" value="NZ_JAMOIM010000005.1"/>
</dbReference>
<dbReference type="Gene3D" id="3.40.50.1360">
    <property type="match status" value="1"/>
</dbReference>
<evidence type="ECO:0000313" key="6">
    <source>
        <dbReference type="EMBL" id="MCW6508345.1"/>
    </source>
</evidence>
<dbReference type="PANTHER" id="PTHR34294:SF1">
    <property type="entry name" value="TRANSCRIPTIONAL REGULATOR LSRR"/>
    <property type="match status" value="1"/>
</dbReference>
<dbReference type="Proteomes" id="UP001165667">
    <property type="component" value="Unassembled WGS sequence"/>
</dbReference>
<dbReference type="AlphaFoldDB" id="A0AA42CMH4"/>
<keyword evidence="7" id="KW-1185">Reference proteome</keyword>
<evidence type="ECO:0000256" key="1">
    <source>
        <dbReference type="ARBA" id="ARBA00010466"/>
    </source>
</evidence>
<sequence length="326" mass="35885">MLRGTIEETAGYGVAEDYDLEQDIRTRAAWLYYMEGLTQDAVAQILGLTRARVLRMLAACREDGTVQIRVTTQMSHCTELGRRLEQRFGLERAVVIPQPQDDEKIPALIGAATGALLQDMLEDGMTVGLGWGRTLSSSLPHIQQRRFEKMTVVSLLGGLTRAALFNPSEFAWRFADRLGAECFMMAAPVYAPDTRTREALVNHSGLEDIFRHAQKLDLAIVSVGDLSPNSTLSRYDLIGREDVGSLVRGGAVGDLLCRFIDAKGKVLDHPLNDRVISATPAMLRSARKIILSSGGWEKADVIRAALLLIEPQCLVTDEHIAEVLVN</sequence>
<protein>
    <submittedName>
        <fullName evidence="6">Sugar-binding transcriptional regulator</fullName>
    </submittedName>
</protein>
<evidence type="ECO:0000256" key="4">
    <source>
        <dbReference type="ARBA" id="ARBA00023163"/>
    </source>
</evidence>
<organism evidence="6 7">
    <name type="scientific">Lichenifustis flavocetrariae</name>
    <dbReference type="NCBI Taxonomy" id="2949735"/>
    <lineage>
        <taxon>Bacteria</taxon>
        <taxon>Pseudomonadati</taxon>
        <taxon>Pseudomonadota</taxon>
        <taxon>Alphaproteobacteria</taxon>
        <taxon>Hyphomicrobiales</taxon>
        <taxon>Lichenihabitantaceae</taxon>
        <taxon>Lichenifustis</taxon>
    </lineage>
</organism>
<dbReference type="EMBL" id="JAMOIM010000005">
    <property type="protein sequence ID" value="MCW6508345.1"/>
    <property type="molecule type" value="Genomic_DNA"/>
</dbReference>
<dbReference type="GO" id="GO:0030246">
    <property type="term" value="F:carbohydrate binding"/>
    <property type="evidence" value="ECO:0007669"/>
    <property type="project" value="InterPro"/>
</dbReference>
<feature type="domain" description="Sugar-binding" evidence="5">
    <location>
        <begin position="74"/>
        <end position="326"/>
    </location>
</feature>
<dbReference type="InterPro" id="IPR051054">
    <property type="entry name" value="SorC_transcr_regulators"/>
</dbReference>
<keyword evidence="4" id="KW-0804">Transcription</keyword>
<evidence type="ECO:0000256" key="2">
    <source>
        <dbReference type="ARBA" id="ARBA00023015"/>
    </source>
</evidence>
<name>A0AA42CMH4_9HYPH</name>
<dbReference type="InterPro" id="IPR007324">
    <property type="entry name" value="Sugar-bd_dom_put"/>
</dbReference>
<keyword evidence="2" id="KW-0805">Transcription regulation</keyword>
<comment type="caution">
    <text evidence="6">The sequence shown here is derived from an EMBL/GenBank/DDBJ whole genome shotgun (WGS) entry which is preliminary data.</text>
</comment>
<evidence type="ECO:0000259" key="5">
    <source>
        <dbReference type="Pfam" id="PF04198"/>
    </source>
</evidence>
<proteinExistence type="inferred from homology"/>
<dbReference type="SUPFAM" id="SSF100950">
    <property type="entry name" value="NagB/RpiA/CoA transferase-like"/>
    <property type="match status" value="1"/>
</dbReference>
<comment type="similarity">
    <text evidence="1">Belongs to the SorC transcriptional regulatory family.</text>
</comment>
<dbReference type="InterPro" id="IPR037171">
    <property type="entry name" value="NagB/RpiA_transferase-like"/>
</dbReference>